<evidence type="ECO:0000256" key="2">
    <source>
        <dbReference type="SAM" id="SignalP"/>
    </source>
</evidence>
<dbReference type="Proteomes" id="UP000186058">
    <property type="component" value="Unassembled WGS sequence"/>
</dbReference>
<sequence length="312" mass="33200">MKSQRKLPVLAATAVLMLAITACSGNTPAEAPIEPSSTASPSPAQSTASPSPSPSTEPSSSSATEPSSSPAQEAKMIHGTGIYVGQIDNHSVEIKTEEGATSFELGAGLEQSLETLNMDDPVVFEYAKRSVEGDSSISQRVLSKLEKSAESGSAAPSTGRLAKTKTFKLTLEGMEEEKTATLATGAGYSLYVFDIFTFDAKTGKLAMKVDPGYYAEITKLPSDFNLDALQLEGEEELASTGKVTALGQKERDQRMTGIRLYLTAMGSDLTREYVVKEMDGQGYVIKLNIPQREASEGFGPHVYASLDSMVSR</sequence>
<organism evidence="3 4">
    <name type="scientific">Paenibacillus helianthi</name>
    <dbReference type="NCBI Taxonomy" id="1349432"/>
    <lineage>
        <taxon>Bacteria</taxon>
        <taxon>Bacillati</taxon>
        <taxon>Bacillota</taxon>
        <taxon>Bacilli</taxon>
        <taxon>Bacillales</taxon>
        <taxon>Paenibacillaceae</taxon>
        <taxon>Paenibacillus</taxon>
    </lineage>
</organism>
<keyword evidence="2" id="KW-0732">Signal</keyword>
<reference evidence="3 4" key="1">
    <citation type="submission" date="2016-03" db="EMBL/GenBank/DDBJ databases">
        <authorList>
            <person name="Sant'Anna F.H."/>
            <person name="Ambrosini A."/>
            <person name="Souza R."/>
            <person name="Bach E."/>
            <person name="Fernandes G."/>
            <person name="Balsanelli E."/>
            <person name="Baura V.A."/>
            <person name="Souza E.M."/>
            <person name="Passaglia L."/>
        </authorList>
    </citation>
    <scope>NUCLEOTIDE SEQUENCE [LARGE SCALE GENOMIC DNA]</scope>
    <source>
        <strain evidence="3 4">P26E</strain>
    </source>
</reference>
<accession>A0ABX3EPL5</accession>
<name>A0ABX3EPL5_9BACL</name>
<dbReference type="PROSITE" id="PS51257">
    <property type="entry name" value="PROKAR_LIPOPROTEIN"/>
    <property type="match status" value="1"/>
</dbReference>
<dbReference type="RefSeq" id="WP_074107313.1">
    <property type="nucleotide sequence ID" value="NZ_LVWI01000034.1"/>
</dbReference>
<feature type="region of interest" description="Disordered" evidence="1">
    <location>
        <begin position="26"/>
        <end position="72"/>
    </location>
</feature>
<dbReference type="EMBL" id="LVWI01000034">
    <property type="protein sequence ID" value="OKP87666.1"/>
    <property type="molecule type" value="Genomic_DNA"/>
</dbReference>
<feature type="chain" id="PRO_5045343188" evidence="2">
    <location>
        <begin position="25"/>
        <end position="312"/>
    </location>
</feature>
<feature type="signal peptide" evidence="2">
    <location>
        <begin position="1"/>
        <end position="24"/>
    </location>
</feature>
<keyword evidence="4" id="KW-1185">Reference proteome</keyword>
<evidence type="ECO:0000256" key="1">
    <source>
        <dbReference type="SAM" id="MobiDB-lite"/>
    </source>
</evidence>
<comment type="caution">
    <text evidence="3">The sequence shown here is derived from an EMBL/GenBank/DDBJ whole genome shotgun (WGS) entry which is preliminary data.</text>
</comment>
<gene>
    <name evidence="3" type="ORF">A3844_09640</name>
</gene>
<feature type="compositionally biased region" description="Low complexity" evidence="1">
    <location>
        <begin position="28"/>
        <end position="72"/>
    </location>
</feature>
<evidence type="ECO:0000313" key="3">
    <source>
        <dbReference type="EMBL" id="OKP87666.1"/>
    </source>
</evidence>
<evidence type="ECO:0000313" key="4">
    <source>
        <dbReference type="Proteomes" id="UP000186058"/>
    </source>
</evidence>
<protein>
    <submittedName>
        <fullName evidence="3">Uncharacterized protein</fullName>
    </submittedName>
</protein>
<proteinExistence type="predicted"/>